<dbReference type="GO" id="GO:0006508">
    <property type="term" value="P:proteolysis"/>
    <property type="evidence" value="ECO:0007669"/>
    <property type="project" value="UniProtKB-KW"/>
</dbReference>
<reference evidence="17" key="1">
    <citation type="submission" date="2017-02" db="UniProtKB">
        <authorList>
            <consortium name="WormBaseParasite"/>
        </authorList>
    </citation>
    <scope>IDENTIFICATION</scope>
</reference>
<dbReference type="NCBIfam" id="NF002759">
    <property type="entry name" value="PRK02813.1"/>
    <property type="match status" value="1"/>
</dbReference>
<dbReference type="WBParaSite" id="DME_0000393401-mRNA-1">
    <property type="protein sequence ID" value="DME_0000393401-mRNA-1"/>
    <property type="gene ID" value="DME_0000393401"/>
</dbReference>
<keyword evidence="11 13" id="KW-0862">Zinc</keyword>
<keyword evidence="16" id="KW-1185">Reference proteome</keyword>
<keyword evidence="9 13" id="KW-0479">Metal-binding</keyword>
<dbReference type="GO" id="GO:0008237">
    <property type="term" value="F:metallopeptidase activity"/>
    <property type="evidence" value="ECO:0007669"/>
    <property type="project" value="UniProtKB-KW"/>
</dbReference>
<dbReference type="InterPro" id="IPR001948">
    <property type="entry name" value="Peptidase_M18"/>
</dbReference>
<evidence type="ECO:0000256" key="11">
    <source>
        <dbReference type="ARBA" id="ARBA00022833"/>
    </source>
</evidence>
<dbReference type="Proteomes" id="UP000274756">
    <property type="component" value="Unassembled WGS sequence"/>
</dbReference>
<evidence type="ECO:0000256" key="1">
    <source>
        <dbReference type="ARBA" id="ARBA00001335"/>
    </source>
</evidence>
<evidence type="ECO:0000256" key="9">
    <source>
        <dbReference type="ARBA" id="ARBA00022723"/>
    </source>
</evidence>
<reference evidence="14 16" key="2">
    <citation type="submission" date="2018-11" db="EMBL/GenBank/DDBJ databases">
        <authorList>
            <consortium name="Pathogen Informatics"/>
        </authorList>
    </citation>
    <scope>NUCLEOTIDE SEQUENCE [LARGE SCALE GENOMIC DNA]</scope>
</reference>
<organism evidence="15 17">
    <name type="scientific">Dracunculus medinensis</name>
    <name type="common">Guinea worm</name>
    <dbReference type="NCBI Taxonomy" id="318479"/>
    <lineage>
        <taxon>Eukaryota</taxon>
        <taxon>Metazoa</taxon>
        <taxon>Ecdysozoa</taxon>
        <taxon>Nematoda</taxon>
        <taxon>Chromadorea</taxon>
        <taxon>Rhabditida</taxon>
        <taxon>Spirurina</taxon>
        <taxon>Dracunculoidea</taxon>
        <taxon>Dracunculidae</taxon>
        <taxon>Dracunculus</taxon>
    </lineage>
</organism>
<evidence type="ECO:0000313" key="17">
    <source>
        <dbReference type="WBParaSite" id="DME_0000393401-mRNA-1"/>
    </source>
</evidence>
<protein>
    <recommendedName>
        <fullName evidence="6">Aspartyl aminopeptidase</fullName>
        <ecNumber evidence="5">3.4.11.21</ecNumber>
    </recommendedName>
</protein>
<evidence type="ECO:0000256" key="3">
    <source>
        <dbReference type="ARBA" id="ARBA00008290"/>
    </source>
</evidence>
<evidence type="ECO:0000256" key="12">
    <source>
        <dbReference type="ARBA" id="ARBA00023049"/>
    </source>
</evidence>
<dbReference type="Proteomes" id="UP000038040">
    <property type="component" value="Unplaced"/>
</dbReference>
<evidence type="ECO:0000256" key="13">
    <source>
        <dbReference type="RuleBase" id="RU004386"/>
    </source>
</evidence>
<proteinExistence type="inferred from homology"/>
<dbReference type="InterPro" id="IPR023358">
    <property type="entry name" value="Peptidase_M18_dom2"/>
</dbReference>
<keyword evidence="8 13" id="KW-0645">Protease</keyword>
<evidence type="ECO:0000256" key="10">
    <source>
        <dbReference type="ARBA" id="ARBA00022801"/>
    </source>
</evidence>
<dbReference type="FunFam" id="2.30.250.10:FF:000001">
    <property type="entry name" value="Aspartyl aminopeptidase 1"/>
    <property type="match status" value="1"/>
</dbReference>
<gene>
    <name evidence="14" type="ORF">DME_LOCUS7939</name>
</gene>
<dbReference type="GO" id="GO:0008270">
    <property type="term" value="F:zinc ion binding"/>
    <property type="evidence" value="ECO:0007669"/>
    <property type="project" value="InterPro"/>
</dbReference>
<evidence type="ECO:0000313" key="14">
    <source>
        <dbReference type="EMBL" id="VDN57966.1"/>
    </source>
</evidence>
<evidence type="ECO:0000256" key="2">
    <source>
        <dbReference type="ARBA" id="ARBA00001947"/>
    </source>
</evidence>
<keyword evidence="12 13" id="KW-0482">Metalloprotease</keyword>
<accession>A0A0N4U9Y9</accession>
<dbReference type="Gene3D" id="3.40.630.10">
    <property type="entry name" value="Zn peptidases"/>
    <property type="match status" value="1"/>
</dbReference>
<evidence type="ECO:0000313" key="15">
    <source>
        <dbReference type="Proteomes" id="UP000038040"/>
    </source>
</evidence>
<sequence>MEQMDCEDMSTAIINKTNILKVAKDFVDFLNRSVTPFHAVNECKKYLKNANFQELSESDVWTIEPLKKYFVTKNSSTILAFAVGGKYRPGNGYSVTAAHTDSPSLRLKPTSKLQNDKFLQIGVSTYGGGLWRTWFDRDLSVAGLVIREKDDRIIRELVNISKPILYIPSLAIHFSTGSDRNKFEPNVETNLRPILATMIAENINKNVYNYDQAIDWGYTTNDHHISLLKLIADEIGCKIEEIIDLDLYLYDHQPAVIGGIYNEFISGQRLDNLVGTYACISGLLMSIDSLVNDENIRIAACFDNEECGSRSAQGAGGQFTEWVLRRLAAGGSPVAFEESIAKSMIMSFDQAHCSHPNYGDKHEDKHRPAFHEGVVVKVNHDQRYSTTPTTFAILKKISRSANIPLQNYVVRNDMPCGSTIGPILSSKLGIQSIDVGCAQLAMHSIREMTCTSSIYHAVHLCSAFYKKLPSVLASLQ</sequence>
<dbReference type="EC" id="3.4.11.21" evidence="5"/>
<name>A0A0N4U9Y9_DRAME</name>
<keyword evidence="7 13" id="KW-0031">Aminopeptidase</keyword>
<comment type="cofactor">
    <cofactor evidence="2">
        <name>Zn(2+)</name>
        <dbReference type="ChEBI" id="CHEBI:29105"/>
    </cofactor>
</comment>
<keyword evidence="10 13" id="KW-0378">Hydrolase</keyword>
<evidence type="ECO:0000313" key="16">
    <source>
        <dbReference type="Proteomes" id="UP000274756"/>
    </source>
</evidence>
<dbReference type="Pfam" id="PF02127">
    <property type="entry name" value="Peptidase_M18"/>
    <property type="match status" value="1"/>
</dbReference>
<dbReference type="PRINTS" id="PR00932">
    <property type="entry name" value="AMINO1PTASE"/>
</dbReference>
<evidence type="ECO:0000256" key="5">
    <source>
        <dbReference type="ARBA" id="ARBA00011965"/>
    </source>
</evidence>
<evidence type="ECO:0000256" key="4">
    <source>
        <dbReference type="ARBA" id="ARBA00011395"/>
    </source>
</evidence>
<dbReference type="CDD" id="cd05658">
    <property type="entry name" value="M18_DAP"/>
    <property type="match status" value="1"/>
</dbReference>
<dbReference type="GO" id="GO:0004177">
    <property type="term" value="F:aminopeptidase activity"/>
    <property type="evidence" value="ECO:0007669"/>
    <property type="project" value="UniProtKB-KW"/>
</dbReference>
<dbReference type="OrthoDB" id="9880441at2759"/>
<dbReference type="Gene3D" id="2.30.250.10">
    <property type="entry name" value="Aminopeptidase i, Domain 2"/>
    <property type="match status" value="1"/>
</dbReference>
<comment type="catalytic activity">
    <reaction evidence="1">
        <text>Release of an N-terminal aspartate or glutamate from a peptide, with a preference for aspartate.</text>
        <dbReference type="EC" id="3.4.11.21"/>
    </reaction>
</comment>
<dbReference type="SUPFAM" id="SSF101821">
    <property type="entry name" value="Aminopeptidase/glucanase lid domain"/>
    <property type="match status" value="1"/>
</dbReference>
<dbReference type="PANTHER" id="PTHR28570:SF3">
    <property type="entry name" value="ASPARTYL AMINOPEPTIDASE"/>
    <property type="match status" value="1"/>
</dbReference>
<dbReference type="SUPFAM" id="SSF53187">
    <property type="entry name" value="Zn-dependent exopeptidases"/>
    <property type="match status" value="1"/>
</dbReference>
<comment type="subunit">
    <text evidence="4">Tetrahedron-shaped homododecamer built from six homodimers.</text>
</comment>
<comment type="similarity">
    <text evidence="3 13">Belongs to the peptidase M18 family.</text>
</comment>
<dbReference type="EMBL" id="UYYG01001164">
    <property type="protein sequence ID" value="VDN57966.1"/>
    <property type="molecule type" value="Genomic_DNA"/>
</dbReference>
<evidence type="ECO:0000256" key="8">
    <source>
        <dbReference type="ARBA" id="ARBA00022670"/>
    </source>
</evidence>
<dbReference type="GO" id="GO:0005737">
    <property type="term" value="C:cytoplasm"/>
    <property type="evidence" value="ECO:0007669"/>
    <property type="project" value="UniProtKB-ARBA"/>
</dbReference>
<dbReference type="PANTHER" id="PTHR28570">
    <property type="entry name" value="ASPARTYL AMINOPEPTIDASE"/>
    <property type="match status" value="1"/>
</dbReference>
<evidence type="ECO:0000256" key="7">
    <source>
        <dbReference type="ARBA" id="ARBA00022438"/>
    </source>
</evidence>
<evidence type="ECO:0000256" key="6">
    <source>
        <dbReference type="ARBA" id="ARBA00015118"/>
    </source>
</evidence>
<dbReference type="AlphaFoldDB" id="A0A0N4U9Y9"/>
<dbReference type="STRING" id="318479.A0A0N4U9Y9"/>